<comment type="caution">
    <text evidence="8">The sequence shown here is derived from an EMBL/GenBank/DDBJ whole genome shotgun (WGS) entry which is preliminary data.</text>
</comment>
<dbReference type="Pfam" id="PF13243">
    <property type="entry name" value="SQHop_cyclase_C"/>
    <property type="match status" value="1"/>
</dbReference>
<dbReference type="PANTHER" id="PTHR11764:SF20">
    <property type="entry name" value="LANOSTEROL SYNTHASE"/>
    <property type="match status" value="1"/>
</dbReference>
<dbReference type="Gene3D" id="1.50.10.20">
    <property type="match status" value="2"/>
</dbReference>
<feature type="region of interest" description="Disordered" evidence="5">
    <location>
        <begin position="1"/>
        <end position="52"/>
    </location>
</feature>
<dbReference type="InterPro" id="IPR032696">
    <property type="entry name" value="SQ_cyclase_C"/>
</dbReference>
<dbReference type="RefSeq" id="WP_377313462.1">
    <property type="nucleotide sequence ID" value="NZ_JBHUIY010000001.1"/>
</dbReference>
<evidence type="ECO:0000313" key="9">
    <source>
        <dbReference type="Proteomes" id="UP001597296"/>
    </source>
</evidence>
<proteinExistence type="inferred from homology"/>
<dbReference type="InterPro" id="IPR006400">
    <property type="entry name" value="Hopene-cyclase"/>
</dbReference>
<dbReference type="Pfam" id="PF13249">
    <property type="entry name" value="SQHop_cyclase_N"/>
    <property type="match status" value="1"/>
</dbReference>
<dbReference type="NCBIfam" id="TIGR01787">
    <property type="entry name" value="squalene_cyclas"/>
    <property type="match status" value="1"/>
</dbReference>
<evidence type="ECO:0000256" key="1">
    <source>
        <dbReference type="ARBA" id="ARBA00004999"/>
    </source>
</evidence>
<accession>A0ABW5C863</accession>
<dbReference type="InterPro" id="IPR032697">
    <property type="entry name" value="SQ_cyclase_N"/>
</dbReference>
<evidence type="ECO:0000256" key="2">
    <source>
        <dbReference type="ARBA" id="ARBA00009755"/>
    </source>
</evidence>
<dbReference type="PANTHER" id="PTHR11764">
    <property type="entry name" value="TERPENE CYCLASE/MUTASE FAMILY MEMBER"/>
    <property type="match status" value="1"/>
</dbReference>
<evidence type="ECO:0000313" key="8">
    <source>
        <dbReference type="EMBL" id="MFD2232283.1"/>
    </source>
</evidence>
<organism evidence="8 9">
    <name type="scientific">Phaeospirillum tilakii</name>
    <dbReference type="NCBI Taxonomy" id="741673"/>
    <lineage>
        <taxon>Bacteria</taxon>
        <taxon>Pseudomonadati</taxon>
        <taxon>Pseudomonadota</taxon>
        <taxon>Alphaproteobacteria</taxon>
        <taxon>Rhodospirillales</taxon>
        <taxon>Rhodospirillaceae</taxon>
        <taxon>Phaeospirillum</taxon>
    </lineage>
</organism>
<gene>
    <name evidence="8" type="primary">shc</name>
    <name evidence="8" type="ORF">ACFSNB_00545</name>
</gene>
<dbReference type="EMBL" id="JBHUIY010000001">
    <property type="protein sequence ID" value="MFD2232283.1"/>
    <property type="molecule type" value="Genomic_DNA"/>
</dbReference>
<comment type="similarity">
    <text evidence="2">Belongs to the terpene cyclase/mutase family.</text>
</comment>
<keyword evidence="4 8" id="KW-0413">Isomerase</keyword>
<dbReference type="GO" id="GO:0051007">
    <property type="term" value="F:squalene-hopene cyclase activity"/>
    <property type="evidence" value="ECO:0007669"/>
    <property type="project" value="UniProtKB-EC"/>
</dbReference>
<reference evidence="9" key="1">
    <citation type="journal article" date="2019" name="Int. J. Syst. Evol. Microbiol.">
        <title>The Global Catalogue of Microorganisms (GCM) 10K type strain sequencing project: providing services to taxonomists for standard genome sequencing and annotation.</title>
        <authorList>
            <consortium name="The Broad Institute Genomics Platform"/>
            <consortium name="The Broad Institute Genome Sequencing Center for Infectious Disease"/>
            <person name="Wu L."/>
            <person name="Ma J."/>
        </authorList>
    </citation>
    <scope>NUCLEOTIDE SEQUENCE [LARGE SCALE GENOMIC DNA]</scope>
    <source>
        <strain evidence="9">KCTC 15012</strain>
    </source>
</reference>
<dbReference type="Proteomes" id="UP001597296">
    <property type="component" value="Unassembled WGS sequence"/>
</dbReference>
<protein>
    <submittedName>
        <fullName evidence="8">Squalene--hopene cyclase</fullName>
        <ecNumber evidence="8">5.4.99.17</ecNumber>
    </submittedName>
</protein>
<dbReference type="InterPro" id="IPR018333">
    <property type="entry name" value="Squalene_cyclase"/>
</dbReference>
<evidence type="ECO:0000256" key="4">
    <source>
        <dbReference type="ARBA" id="ARBA00023235"/>
    </source>
</evidence>
<dbReference type="InterPro" id="IPR008930">
    <property type="entry name" value="Terpenoid_cyclase/PrenylTrfase"/>
</dbReference>
<feature type="domain" description="Squalene cyclase N-terminal" evidence="7">
    <location>
        <begin position="62"/>
        <end position="354"/>
    </location>
</feature>
<sequence length="719" mass="79229">MNNPGARPRSGTPQAEHDGAEQGRTTPPRTRLVSAIGQDSPPPAAAPANEDGRAAAGVAGAIERAGAWLFARQKADGHWVGRLESNACMEAQWCLALWFLGLEDHPLRQRLGQALLDTQRADGSWEVYHQAAGGDINTTVEAYAALRSLGYPADDPRLARACAWILAKGGLGKVRVFTRYWLALIGEWPWEQTPNLPPEVVWLPRWMPFCIYNFSQWARATLMPLAVLSARRPSRPLPAENRLDALFPEGREHFDYRLPARAGAGLWDRFFRATDRALHRLQDFGQRHGLSLWRGPALAQTLEWILRHQDADGGWGGIQPPWVYGLMALHTEGYAVTHPVMAKGLAALDDPGWRVDRDAASWIQASNSPVWDTMLALIACDDTGLAERQPAAVARAVQWLLDRQIRRPGDWSGKLPHVRPGGWAFEYANDQYPDIDDTATALIALAPFRADPAWQAKGIEEAITLGIDWLVAMQSESGGWGAFDKDNNRAILTKIPFCDFGEALDPPSADVTAHIVEAFARLGLPASHPAMVRALAYLRREQEADGPWFGRWGVNYIYGTGAVLPALAAIGEDMSQPYVGRACDWLLSRQQEDGGWGESCASYIDPSLAGRGDVTASQTAWALLGLLAANRPGDRAAIERGCRFLVERQQGGTWEEPHFTATGFPGYGVGQSIRLDDPALSDRLMQGTELSRAFMLRYDLYRHYFPMMALGRAARRGIG</sequence>
<dbReference type="NCBIfam" id="TIGR01507">
    <property type="entry name" value="hopene_cyclase"/>
    <property type="match status" value="1"/>
</dbReference>
<evidence type="ECO:0000259" key="7">
    <source>
        <dbReference type="Pfam" id="PF13249"/>
    </source>
</evidence>
<keyword evidence="3" id="KW-0677">Repeat</keyword>
<dbReference type="SUPFAM" id="SSF48239">
    <property type="entry name" value="Terpenoid cyclases/Protein prenyltransferases"/>
    <property type="match status" value="2"/>
</dbReference>
<dbReference type="CDD" id="cd02892">
    <property type="entry name" value="SQCY_1"/>
    <property type="match status" value="1"/>
</dbReference>
<evidence type="ECO:0000259" key="6">
    <source>
        <dbReference type="Pfam" id="PF13243"/>
    </source>
</evidence>
<evidence type="ECO:0000256" key="3">
    <source>
        <dbReference type="ARBA" id="ARBA00022737"/>
    </source>
</evidence>
<evidence type="ECO:0000256" key="5">
    <source>
        <dbReference type="SAM" id="MobiDB-lite"/>
    </source>
</evidence>
<feature type="domain" description="Squalene cyclase C-terminal" evidence="6">
    <location>
        <begin position="368"/>
        <end position="666"/>
    </location>
</feature>
<comment type="pathway">
    <text evidence="1">Secondary metabolite biosynthesis; hopanoid biosynthesis.</text>
</comment>
<dbReference type="EC" id="5.4.99.17" evidence="8"/>
<name>A0ABW5C863_9PROT</name>
<dbReference type="SFLD" id="SFLDG01016">
    <property type="entry name" value="Prenyltransferase_Like_2"/>
    <property type="match status" value="1"/>
</dbReference>
<keyword evidence="9" id="KW-1185">Reference proteome</keyword>